<feature type="domain" description="GAE" evidence="12">
    <location>
        <begin position="610"/>
        <end position="729"/>
    </location>
</feature>
<dbReference type="PROSITE" id="PS50179">
    <property type="entry name" value="VHS"/>
    <property type="match status" value="1"/>
</dbReference>
<proteinExistence type="inferred from homology"/>
<dbReference type="Pfam" id="PF02883">
    <property type="entry name" value="Alpha_adaptinC2"/>
    <property type="match status" value="1"/>
</dbReference>
<dbReference type="Pfam" id="PF00790">
    <property type="entry name" value="VHS"/>
    <property type="match status" value="1"/>
</dbReference>
<dbReference type="PROSITE" id="PS50180">
    <property type="entry name" value="GAE"/>
    <property type="match status" value="1"/>
</dbReference>
<dbReference type="GO" id="GO:0031901">
    <property type="term" value="C:early endosome membrane"/>
    <property type="evidence" value="ECO:0007669"/>
    <property type="project" value="UniProtKB-SubCell"/>
</dbReference>
<evidence type="ECO:0000259" key="13">
    <source>
        <dbReference type="PROSITE" id="PS50909"/>
    </source>
</evidence>
<dbReference type="SUPFAM" id="SSF89009">
    <property type="entry name" value="GAT-like domain"/>
    <property type="match status" value="1"/>
</dbReference>
<evidence type="ECO:0000256" key="7">
    <source>
        <dbReference type="ARBA" id="ARBA00022927"/>
    </source>
</evidence>
<dbReference type="GO" id="GO:0034394">
    <property type="term" value="P:protein localization to cell surface"/>
    <property type="evidence" value="ECO:0007669"/>
    <property type="project" value="TreeGrafter"/>
</dbReference>
<evidence type="ECO:0000256" key="9">
    <source>
        <dbReference type="ARBA" id="ARBA00023136"/>
    </source>
</evidence>
<dbReference type="Pfam" id="PF03127">
    <property type="entry name" value="GAT"/>
    <property type="match status" value="1"/>
</dbReference>
<dbReference type="GO" id="GO:0006893">
    <property type="term" value="P:Golgi to plasma membrane transport"/>
    <property type="evidence" value="ECO:0007669"/>
    <property type="project" value="TreeGrafter"/>
</dbReference>
<feature type="compositionally biased region" description="Low complexity" evidence="10">
    <location>
        <begin position="553"/>
        <end position="575"/>
    </location>
</feature>
<evidence type="ECO:0000256" key="3">
    <source>
        <dbReference type="ARBA" id="ARBA00008099"/>
    </source>
</evidence>
<dbReference type="SMART" id="SM00288">
    <property type="entry name" value="VHS"/>
    <property type="match status" value="1"/>
</dbReference>
<evidence type="ECO:0008006" key="16">
    <source>
        <dbReference type="Google" id="ProtNLM"/>
    </source>
</evidence>
<keyword evidence="4" id="KW-0813">Transport</keyword>
<dbReference type="Pfam" id="PF18308">
    <property type="entry name" value="GGA_N-GAT"/>
    <property type="match status" value="1"/>
</dbReference>
<dbReference type="InterPro" id="IPR004152">
    <property type="entry name" value="GAT_dom"/>
</dbReference>
<dbReference type="Gene3D" id="1.25.40.90">
    <property type="match status" value="1"/>
</dbReference>
<evidence type="ECO:0000256" key="2">
    <source>
        <dbReference type="ARBA" id="ARBA00004220"/>
    </source>
</evidence>
<keyword evidence="5" id="KW-0967">Endosome</keyword>
<evidence type="ECO:0000256" key="10">
    <source>
        <dbReference type="SAM" id="MobiDB-lite"/>
    </source>
</evidence>
<evidence type="ECO:0000256" key="4">
    <source>
        <dbReference type="ARBA" id="ARBA00022448"/>
    </source>
</evidence>
<evidence type="ECO:0000256" key="1">
    <source>
        <dbReference type="ARBA" id="ARBA00004150"/>
    </source>
</evidence>
<keyword evidence="15" id="KW-1185">Reference proteome</keyword>
<gene>
    <name evidence="14" type="ORF">EGW08_006650</name>
</gene>
<dbReference type="InterPro" id="IPR038425">
    <property type="entry name" value="GAT_sf"/>
</dbReference>
<dbReference type="InterPro" id="IPR041198">
    <property type="entry name" value="GGA_N-GAT"/>
</dbReference>
<name>A0A433TVE4_ELYCH</name>
<dbReference type="InterPro" id="IPR013041">
    <property type="entry name" value="Clathrin_app_Ig-like_sf"/>
</dbReference>
<accession>A0A433TVE4</accession>
<protein>
    <recommendedName>
        <fullName evidence="16">VHS domain-containing protein</fullName>
    </recommendedName>
</protein>
<feature type="compositionally biased region" description="Low complexity" evidence="10">
    <location>
        <begin position="526"/>
        <end position="535"/>
    </location>
</feature>
<feature type="region of interest" description="Disordered" evidence="10">
    <location>
        <begin position="526"/>
        <end position="578"/>
    </location>
</feature>
<sequence length="731" mass="78992">ATSDDSLENLLNKATDPAQKEADADRITAFCDKVNAELEGPLLSTRLLAHKIQSPQEKEALYALITLESCVKNCGRYFHQEIGKFRFLNELIKVVSPKYLGNRTPMAVKKRCIEIMYSWHKGLGHEPKIAEAYKMLKAQGIVKQDPVYMDRTFDPFPPPKPRKADFEDDEKAKTLEKLLRSKNPDDLQAANRLIKNMVKEDAEKSERKSRRINELEAVGNQVKLLTEMISQYSSSATSKEELEMMKELYESLEKARPSLFRLASDTDENDTDGINDILHANDAVTRVMTLYKEKVEGEKPAGDYTAGAKDTSLLDDLGFDSSARSNAPASTEISGSGLLENDFRSFGLGDMSELGSVFNNLPTATSQQQQFSGMAGLATPAGMGMVNFGAQSAFRGMPSMQPAATSSMSFPAGMPPAYSAISHNVRPMAPSTAAPALIPSAVGQPAFSTSNGVHPAASQSQPIVSVFSQSSTANGTGGNSSSSLSDLDILDKSLQDYKLSKESFPVKTMYKERNVPAKLPMNQLAANKAAAATSEAPPPLKTGQPLVPASFLTPQPTSSAPSTAAPPAQAQVTSTDPAETDFSFVSAAPEPELLPLTDVFVPLEKIQPAPNIPSVQAYEKNGLKVMVHFAADRPRPDVVTMVVSTMSTNPSSVSSFVFQAAVPKIMKVKLQPPSASEFPAYNPILPPAAITQVMLVANPRKEKVRLKYKLSYSIGGEQFSDVGDIDGIPVQ</sequence>
<organism evidence="14 15">
    <name type="scientific">Elysia chlorotica</name>
    <name type="common">Eastern emerald elysia</name>
    <name type="synonym">Sea slug</name>
    <dbReference type="NCBI Taxonomy" id="188477"/>
    <lineage>
        <taxon>Eukaryota</taxon>
        <taxon>Metazoa</taxon>
        <taxon>Spiralia</taxon>
        <taxon>Lophotrochozoa</taxon>
        <taxon>Mollusca</taxon>
        <taxon>Gastropoda</taxon>
        <taxon>Heterobranchia</taxon>
        <taxon>Euthyneura</taxon>
        <taxon>Panpulmonata</taxon>
        <taxon>Sacoglossa</taxon>
        <taxon>Placobranchoidea</taxon>
        <taxon>Plakobranchidae</taxon>
        <taxon>Elysia</taxon>
    </lineage>
</organism>
<dbReference type="InterPro" id="IPR008152">
    <property type="entry name" value="Clathrin_a/b/g-adaptin_app_Ig"/>
</dbReference>
<dbReference type="Gene3D" id="2.60.40.1230">
    <property type="match status" value="1"/>
</dbReference>
<evidence type="ECO:0000313" key="15">
    <source>
        <dbReference type="Proteomes" id="UP000271974"/>
    </source>
</evidence>
<dbReference type="Gene3D" id="1.20.5.170">
    <property type="match status" value="1"/>
</dbReference>
<evidence type="ECO:0000256" key="6">
    <source>
        <dbReference type="ARBA" id="ARBA00022843"/>
    </source>
</evidence>
<evidence type="ECO:0000256" key="8">
    <source>
        <dbReference type="ARBA" id="ARBA00023034"/>
    </source>
</evidence>
<reference evidence="14 15" key="1">
    <citation type="submission" date="2019-01" db="EMBL/GenBank/DDBJ databases">
        <title>A draft genome assembly of the solar-powered sea slug Elysia chlorotica.</title>
        <authorList>
            <person name="Cai H."/>
            <person name="Li Q."/>
            <person name="Fang X."/>
            <person name="Li J."/>
            <person name="Curtis N.E."/>
            <person name="Altenburger A."/>
            <person name="Shibata T."/>
            <person name="Feng M."/>
            <person name="Maeda T."/>
            <person name="Schwartz J.A."/>
            <person name="Shigenobu S."/>
            <person name="Lundholm N."/>
            <person name="Nishiyama T."/>
            <person name="Yang H."/>
            <person name="Hasebe M."/>
            <person name="Li S."/>
            <person name="Pierce S.K."/>
            <person name="Wang J."/>
        </authorList>
    </citation>
    <scope>NUCLEOTIDE SEQUENCE [LARGE SCALE GENOMIC DNA]</scope>
    <source>
        <strain evidence="14">EC2010</strain>
        <tissue evidence="14">Whole organism of an adult</tissue>
    </source>
</reference>
<dbReference type="Proteomes" id="UP000271974">
    <property type="component" value="Unassembled WGS sequence"/>
</dbReference>
<keyword evidence="8" id="KW-0333">Golgi apparatus</keyword>
<dbReference type="OrthoDB" id="447025at2759"/>
<evidence type="ECO:0000259" key="11">
    <source>
        <dbReference type="PROSITE" id="PS50179"/>
    </source>
</evidence>
<dbReference type="PANTHER" id="PTHR45905:SF1">
    <property type="entry name" value="GOLGI-LOCALIZED, GAMMA-ADAPTIN EAR CONTAINING, ARF BINDING PROTEIN"/>
    <property type="match status" value="1"/>
</dbReference>
<evidence type="ECO:0000256" key="5">
    <source>
        <dbReference type="ARBA" id="ARBA00022753"/>
    </source>
</evidence>
<feature type="non-terminal residue" evidence="14">
    <location>
        <position position="1"/>
    </location>
</feature>
<dbReference type="PANTHER" id="PTHR45905">
    <property type="entry name" value="GOLGI-LOCALIZED, GAMMA-ADAPTIN EAR CONTAINING, ARF BINDING PROTEIN"/>
    <property type="match status" value="1"/>
</dbReference>
<dbReference type="SUPFAM" id="SSF48464">
    <property type="entry name" value="ENTH/VHS domain"/>
    <property type="match status" value="1"/>
</dbReference>
<dbReference type="InterPro" id="IPR002014">
    <property type="entry name" value="VHS_dom"/>
</dbReference>
<feature type="domain" description="GAT" evidence="13">
    <location>
        <begin position="168"/>
        <end position="296"/>
    </location>
</feature>
<dbReference type="CDD" id="cd03567">
    <property type="entry name" value="VHS_GGA_metazoan"/>
    <property type="match status" value="1"/>
</dbReference>
<dbReference type="InterPro" id="IPR008153">
    <property type="entry name" value="GAE_dom"/>
</dbReference>
<dbReference type="CDD" id="cd14234">
    <property type="entry name" value="GAT_GGA_meta"/>
    <property type="match status" value="1"/>
</dbReference>
<keyword evidence="6" id="KW-0832">Ubl conjugation</keyword>
<keyword evidence="7" id="KW-0653">Protein transport</keyword>
<dbReference type="GO" id="GO:0031267">
    <property type="term" value="F:small GTPase binding"/>
    <property type="evidence" value="ECO:0007669"/>
    <property type="project" value="InterPro"/>
</dbReference>
<dbReference type="GO" id="GO:0043130">
    <property type="term" value="F:ubiquitin binding"/>
    <property type="evidence" value="ECO:0007669"/>
    <property type="project" value="InterPro"/>
</dbReference>
<dbReference type="AlphaFoldDB" id="A0A433TVE4"/>
<dbReference type="SUPFAM" id="SSF49348">
    <property type="entry name" value="Clathrin adaptor appendage domain"/>
    <property type="match status" value="1"/>
</dbReference>
<evidence type="ECO:0000259" key="12">
    <source>
        <dbReference type="PROSITE" id="PS50180"/>
    </source>
</evidence>
<dbReference type="GO" id="GO:0005802">
    <property type="term" value="C:trans-Golgi network"/>
    <property type="evidence" value="ECO:0007669"/>
    <property type="project" value="InterPro"/>
</dbReference>
<dbReference type="GO" id="GO:0035091">
    <property type="term" value="F:phosphatidylinositol binding"/>
    <property type="evidence" value="ECO:0007669"/>
    <property type="project" value="InterPro"/>
</dbReference>
<feature type="domain" description="VHS" evidence="11">
    <location>
        <begin position="14"/>
        <end position="144"/>
    </location>
</feature>
<evidence type="ECO:0000313" key="14">
    <source>
        <dbReference type="EMBL" id="RUS85567.1"/>
    </source>
</evidence>
<keyword evidence="9" id="KW-0472">Membrane</keyword>
<dbReference type="InterPro" id="IPR027422">
    <property type="entry name" value="GGA1-3"/>
</dbReference>
<dbReference type="Gene3D" id="1.20.58.160">
    <property type="match status" value="1"/>
</dbReference>
<dbReference type="SMART" id="SM00809">
    <property type="entry name" value="Alpha_adaptinC2"/>
    <property type="match status" value="1"/>
</dbReference>
<dbReference type="GO" id="GO:0006886">
    <property type="term" value="P:intracellular protein transport"/>
    <property type="evidence" value="ECO:0007669"/>
    <property type="project" value="InterPro"/>
</dbReference>
<dbReference type="InterPro" id="IPR008942">
    <property type="entry name" value="ENTH_VHS"/>
</dbReference>
<dbReference type="PROSITE" id="PS50909">
    <property type="entry name" value="GAT"/>
    <property type="match status" value="1"/>
</dbReference>
<comment type="similarity">
    <text evidence="3">Belongs to the GGA protein family.</text>
</comment>
<dbReference type="EMBL" id="RQTK01000165">
    <property type="protein sequence ID" value="RUS85567.1"/>
    <property type="molecule type" value="Genomic_DNA"/>
</dbReference>
<comment type="subcellular location">
    <subcellularLocation>
        <location evidence="2">Early endosome membrane</location>
        <topology evidence="2">Peripheral membrane protein</topology>
    </subcellularLocation>
    <subcellularLocation>
        <location evidence="1">Golgi apparatus</location>
        <location evidence="1">trans-Golgi network membrane</location>
        <topology evidence="1">Peripheral membrane protein</topology>
    </subcellularLocation>
</comment>
<comment type="caution">
    <text evidence="14">The sequence shown here is derived from an EMBL/GenBank/DDBJ whole genome shotgun (WGS) entry which is preliminary data.</text>
</comment>
<dbReference type="STRING" id="188477.A0A433TVE4"/>